<protein>
    <submittedName>
        <fullName evidence="3">Uncharacterized protein</fullName>
    </submittedName>
</protein>
<feature type="transmembrane region" description="Helical" evidence="2">
    <location>
        <begin position="408"/>
        <end position="428"/>
    </location>
</feature>
<dbReference type="OrthoDB" id="4582561at2759"/>
<dbReference type="EMBL" id="ML977337">
    <property type="protein sequence ID" value="KAF2110545.1"/>
    <property type="molecule type" value="Genomic_DNA"/>
</dbReference>
<sequence length="446" mass="49909">MLKAPTYLKASYCANCNLTMQNRTDCRGRCSAVNLLINNTHPNIQGLNGCLNSLCTRGYDSLPYADADVIGIGVFASYIMQCMFVVIIWFGLAAFYLYKQRHPVRYSQHQSQPLSQPEKSTTTDPHASHSQPPQPAVQRKGHQAVFVDFLVQFHKAQCYFSSTLQIASLSYGIFDTDMLVTFSLIPIATNGVLPVVFAFVLLFYHNRSTMDITILTVCTWALASLVYWILYSHVVPINQDFTGDGERYRAYQQFMYKLTALDACGGYSALAVCPRNFELGKRDISGASHNLRAMTPIIWSFSSICLVAILLGKVIKWRRGRPRKSSSGQSKYRQVKSGSDAEAETDAEADVHTSSETIQTPNPPLFRTHRAASIAYWITTICFLAGIGMQLSLLSIGTSLNMMDRSNWSFGQIVAVTIWAEPLLGYLYDEVKELLWSRFNIGNVPK</sequence>
<evidence type="ECO:0000256" key="1">
    <source>
        <dbReference type="SAM" id="MobiDB-lite"/>
    </source>
</evidence>
<feature type="compositionally biased region" description="Polar residues" evidence="1">
    <location>
        <begin position="108"/>
        <end position="131"/>
    </location>
</feature>
<reference evidence="3" key="1">
    <citation type="journal article" date="2020" name="Stud. Mycol.">
        <title>101 Dothideomycetes genomes: a test case for predicting lifestyles and emergence of pathogens.</title>
        <authorList>
            <person name="Haridas S."/>
            <person name="Albert R."/>
            <person name="Binder M."/>
            <person name="Bloem J."/>
            <person name="Labutti K."/>
            <person name="Salamov A."/>
            <person name="Andreopoulos B."/>
            <person name="Baker S."/>
            <person name="Barry K."/>
            <person name="Bills G."/>
            <person name="Bluhm B."/>
            <person name="Cannon C."/>
            <person name="Castanera R."/>
            <person name="Culley D."/>
            <person name="Daum C."/>
            <person name="Ezra D."/>
            <person name="Gonzalez J."/>
            <person name="Henrissat B."/>
            <person name="Kuo A."/>
            <person name="Liang C."/>
            <person name="Lipzen A."/>
            <person name="Lutzoni F."/>
            <person name="Magnuson J."/>
            <person name="Mondo S."/>
            <person name="Nolan M."/>
            <person name="Ohm R."/>
            <person name="Pangilinan J."/>
            <person name="Park H.-J."/>
            <person name="Ramirez L."/>
            <person name="Alfaro M."/>
            <person name="Sun H."/>
            <person name="Tritt A."/>
            <person name="Yoshinaga Y."/>
            <person name="Zwiers L.-H."/>
            <person name="Turgeon B."/>
            <person name="Goodwin S."/>
            <person name="Spatafora J."/>
            <person name="Crous P."/>
            <person name="Grigoriev I."/>
        </authorList>
    </citation>
    <scope>NUCLEOTIDE SEQUENCE</scope>
    <source>
        <strain evidence="3">CBS 627.86</strain>
    </source>
</reference>
<evidence type="ECO:0000313" key="4">
    <source>
        <dbReference type="Proteomes" id="UP000799770"/>
    </source>
</evidence>
<organism evidence="3 4">
    <name type="scientific">Lophiotrema nucula</name>
    <dbReference type="NCBI Taxonomy" id="690887"/>
    <lineage>
        <taxon>Eukaryota</taxon>
        <taxon>Fungi</taxon>
        <taxon>Dikarya</taxon>
        <taxon>Ascomycota</taxon>
        <taxon>Pezizomycotina</taxon>
        <taxon>Dothideomycetes</taxon>
        <taxon>Pleosporomycetidae</taxon>
        <taxon>Pleosporales</taxon>
        <taxon>Lophiotremataceae</taxon>
        <taxon>Lophiotrema</taxon>
    </lineage>
</organism>
<feature type="region of interest" description="Disordered" evidence="1">
    <location>
        <begin position="321"/>
        <end position="364"/>
    </location>
</feature>
<dbReference type="Proteomes" id="UP000799770">
    <property type="component" value="Unassembled WGS sequence"/>
</dbReference>
<keyword evidence="2" id="KW-0812">Transmembrane</keyword>
<feature type="region of interest" description="Disordered" evidence="1">
    <location>
        <begin position="108"/>
        <end position="138"/>
    </location>
</feature>
<dbReference type="AlphaFoldDB" id="A0A6A5YTR8"/>
<accession>A0A6A5YTR8</accession>
<proteinExistence type="predicted"/>
<evidence type="ECO:0000313" key="3">
    <source>
        <dbReference type="EMBL" id="KAF2110545.1"/>
    </source>
</evidence>
<feature type="transmembrane region" description="Helical" evidence="2">
    <location>
        <begin position="212"/>
        <end position="231"/>
    </location>
</feature>
<feature type="transmembrane region" description="Helical" evidence="2">
    <location>
        <begin position="374"/>
        <end position="396"/>
    </location>
</feature>
<keyword evidence="2" id="KW-1133">Transmembrane helix</keyword>
<name>A0A6A5YTR8_9PLEO</name>
<feature type="transmembrane region" description="Helical" evidence="2">
    <location>
        <begin position="297"/>
        <end position="315"/>
    </location>
</feature>
<evidence type="ECO:0000256" key="2">
    <source>
        <dbReference type="SAM" id="Phobius"/>
    </source>
</evidence>
<gene>
    <name evidence="3" type="ORF">BDV96DRAFT_195126</name>
</gene>
<keyword evidence="4" id="KW-1185">Reference proteome</keyword>
<feature type="transmembrane region" description="Helical" evidence="2">
    <location>
        <begin position="69"/>
        <end position="98"/>
    </location>
</feature>
<feature type="transmembrane region" description="Helical" evidence="2">
    <location>
        <begin position="180"/>
        <end position="205"/>
    </location>
</feature>
<keyword evidence="2" id="KW-0472">Membrane</keyword>